<name>A0AAV8QB04_ENSVE</name>
<comment type="caution">
    <text evidence="2">The sequence shown here is derived from an EMBL/GenBank/DDBJ whole genome shotgun (WGS) entry which is preliminary data.</text>
</comment>
<evidence type="ECO:0000313" key="2">
    <source>
        <dbReference type="EMBL" id="KAJ8467518.1"/>
    </source>
</evidence>
<keyword evidence="3" id="KW-1185">Reference proteome</keyword>
<evidence type="ECO:0000256" key="1">
    <source>
        <dbReference type="SAM" id="MobiDB-lite"/>
    </source>
</evidence>
<protein>
    <submittedName>
        <fullName evidence="2">Uncharacterized protein</fullName>
    </submittedName>
</protein>
<dbReference type="InterPro" id="IPR036093">
    <property type="entry name" value="NAC_dom_sf"/>
</dbReference>
<dbReference type="Proteomes" id="UP001222027">
    <property type="component" value="Unassembled WGS sequence"/>
</dbReference>
<evidence type="ECO:0000313" key="3">
    <source>
        <dbReference type="Proteomes" id="UP001222027"/>
    </source>
</evidence>
<gene>
    <name evidence="2" type="ORF">OPV22_030070</name>
</gene>
<dbReference type="EMBL" id="JAQQAF010000008">
    <property type="protein sequence ID" value="KAJ8467518.1"/>
    <property type="molecule type" value="Genomic_DNA"/>
</dbReference>
<sequence>MLPPGFTFHPTDQDLAAGGSITCLSPATPSRKPTSPPRKRGTPVNVVCDNGAEVTVGYKRNLSFYHGKVKKYTRFVMDEYELCAPPCDNNGTKDQKVLCVIVQWEAGSEPPLPFLDVVGDGSQVDRRCSHNLISLCVDFSSFLLFLLLKILV</sequence>
<dbReference type="AlphaFoldDB" id="A0AAV8QB04"/>
<proteinExistence type="predicted"/>
<dbReference type="GO" id="GO:0006355">
    <property type="term" value="P:regulation of DNA-templated transcription"/>
    <property type="evidence" value="ECO:0007669"/>
    <property type="project" value="InterPro"/>
</dbReference>
<dbReference type="SUPFAM" id="SSF101941">
    <property type="entry name" value="NAC domain"/>
    <property type="match status" value="1"/>
</dbReference>
<dbReference type="GO" id="GO:0003677">
    <property type="term" value="F:DNA binding"/>
    <property type="evidence" value="ECO:0007669"/>
    <property type="project" value="InterPro"/>
</dbReference>
<accession>A0AAV8QB04</accession>
<dbReference type="Gene3D" id="2.170.150.80">
    <property type="entry name" value="NAC domain"/>
    <property type="match status" value="1"/>
</dbReference>
<organism evidence="2 3">
    <name type="scientific">Ensete ventricosum</name>
    <name type="common">Abyssinian banana</name>
    <name type="synonym">Musa ensete</name>
    <dbReference type="NCBI Taxonomy" id="4639"/>
    <lineage>
        <taxon>Eukaryota</taxon>
        <taxon>Viridiplantae</taxon>
        <taxon>Streptophyta</taxon>
        <taxon>Embryophyta</taxon>
        <taxon>Tracheophyta</taxon>
        <taxon>Spermatophyta</taxon>
        <taxon>Magnoliopsida</taxon>
        <taxon>Liliopsida</taxon>
        <taxon>Zingiberales</taxon>
        <taxon>Musaceae</taxon>
        <taxon>Ensete</taxon>
    </lineage>
</organism>
<dbReference type="PANTHER" id="PTHR31719:SF94">
    <property type="entry name" value="PROTEIN ATAF2"/>
    <property type="match status" value="1"/>
</dbReference>
<reference evidence="2 3" key="1">
    <citation type="submission" date="2022-12" db="EMBL/GenBank/DDBJ databases">
        <title>Chromosome-scale assembly of the Ensete ventricosum genome.</title>
        <authorList>
            <person name="Dussert Y."/>
            <person name="Stocks J."/>
            <person name="Wendawek A."/>
            <person name="Woldeyes F."/>
            <person name="Nichols R.A."/>
            <person name="Borrell J.S."/>
        </authorList>
    </citation>
    <scope>NUCLEOTIDE SEQUENCE [LARGE SCALE GENOMIC DNA]</scope>
    <source>
        <strain evidence="3">cv. Maze</strain>
        <tissue evidence="2">Seeds</tissue>
    </source>
</reference>
<feature type="region of interest" description="Disordered" evidence="1">
    <location>
        <begin position="24"/>
        <end position="43"/>
    </location>
</feature>
<dbReference type="PANTHER" id="PTHR31719">
    <property type="entry name" value="NAC TRANSCRIPTION FACTOR 56"/>
    <property type="match status" value="1"/>
</dbReference>